<accession>A0AAE3XNI4</accession>
<feature type="coiled-coil region" evidence="1">
    <location>
        <begin position="28"/>
        <end position="89"/>
    </location>
</feature>
<feature type="compositionally biased region" description="Polar residues" evidence="2">
    <location>
        <begin position="94"/>
        <end position="108"/>
    </location>
</feature>
<evidence type="ECO:0000313" key="4">
    <source>
        <dbReference type="Proteomes" id="UP001185092"/>
    </source>
</evidence>
<dbReference type="EMBL" id="JAVDQD010000004">
    <property type="protein sequence ID" value="MDR6240212.1"/>
    <property type="molecule type" value="Genomic_DNA"/>
</dbReference>
<dbReference type="Proteomes" id="UP001185092">
    <property type="component" value="Unassembled WGS sequence"/>
</dbReference>
<evidence type="ECO:0000313" key="3">
    <source>
        <dbReference type="EMBL" id="MDR6240212.1"/>
    </source>
</evidence>
<protein>
    <submittedName>
        <fullName evidence="3">Glutamyl-tRNA reductase</fullName>
    </submittedName>
</protein>
<evidence type="ECO:0000256" key="2">
    <source>
        <dbReference type="SAM" id="MobiDB-lite"/>
    </source>
</evidence>
<name>A0AAE3XNI4_9BACT</name>
<keyword evidence="1" id="KW-0175">Coiled coil</keyword>
<comment type="caution">
    <text evidence="3">The sequence shown here is derived from an EMBL/GenBank/DDBJ whole genome shotgun (WGS) entry which is preliminary data.</text>
</comment>
<evidence type="ECO:0000256" key="1">
    <source>
        <dbReference type="SAM" id="Coils"/>
    </source>
</evidence>
<sequence>MTDYKPGDAEKFLCGLGKKIDTWVANAKEKESGVKDNLNQSIEELKRNKETIENEYNRLKKEYKDGEIEEKMKDSLNDLKDVADKIRKRFFENENGQSQPSKDTNVAGLSSGEYPLGGPPEQG</sequence>
<keyword evidence="4" id="KW-1185">Reference proteome</keyword>
<dbReference type="RefSeq" id="WP_309940095.1">
    <property type="nucleotide sequence ID" value="NZ_AP025305.1"/>
</dbReference>
<organism evidence="3 4">
    <name type="scientific">Aureibacter tunicatorum</name>
    <dbReference type="NCBI Taxonomy" id="866807"/>
    <lineage>
        <taxon>Bacteria</taxon>
        <taxon>Pseudomonadati</taxon>
        <taxon>Bacteroidota</taxon>
        <taxon>Cytophagia</taxon>
        <taxon>Cytophagales</taxon>
        <taxon>Persicobacteraceae</taxon>
        <taxon>Aureibacter</taxon>
    </lineage>
</organism>
<reference evidence="3" key="1">
    <citation type="submission" date="2023-07" db="EMBL/GenBank/DDBJ databases">
        <title>Genomic Encyclopedia of Type Strains, Phase IV (KMG-IV): sequencing the most valuable type-strain genomes for metagenomic binning, comparative biology and taxonomic classification.</title>
        <authorList>
            <person name="Goeker M."/>
        </authorList>
    </citation>
    <scope>NUCLEOTIDE SEQUENCE</scope>
    <source>
        <strain evidence="3">DSM 26174</strain>
    </source>
</reference>
<feature type="region of interest" description="Disordered" evidence="2">
    <location>
        <begin position="90"/>
        <end position="123"/>
    </location>
</feature>
<gene>
    <name evidence="3" type="ORF">HNQ88_003278</name>
</gene>
<dbReference type="AlphaFoldDB" id="A0AAE3XNI4"/>
<proteinExistence type="predicted"/>